<feature type="modified residue" description="4-aspartylphosphate" evidence="9">
    <location>
        <position position="740"/>
    </location>
</feature>
<dbReference type="FunFam" id="3.30.565.10:FF:000010">
    <property type="entry name" value="Sensor histidine kinase RcsC"/>
    <property type="match status" value="1"/>
</dbReference>
<dbReference type="EMBL" id="CADCTM010000694">
    <property type="protein sequence ID" value="CAA9286981.1"/>
    <property type="molecule type" value="Genomic_DNA"/>
</dbReference>
<dbReference type="InterPro" id="IPR013656">
    <property type="entry name" value="PAS_4"/>
</dbReference>
<dbReference type="InterPro" id="IPR001789">
    <property type="entry name" value="Sig_transdc_resp-reg_receiver"/>
</dbReference>
<dbReference type="Gene3D" id="3.40.50.2300">
    <property type="match status" value="2"/>
</dbReference>
<feature type="modified residue" description="4-aspartylphosphate" evidence="9">
    <location>
        <position position="57"/>
    </location>
</feature>
<dbReference type="Pfam" id="PF02518">
    <property type="entry name" value="HATPase_c"/>
    <property type="match status" value="1"/>
</dbReference>
<dbReference type="SUPFAM" id="SSF55781">
    <property type="entry name" value="GAF domain-like"/>
    <property type="match status" value="1"/>
</dbReference>
<dbReference type="PROSITE" id="PS50109">
    <property type="entry name" value="HIS_KIN"/>
    <property type="match status" value="1"/>
</dbReference>
<comment type="similarity">
    <text evidence="2">In the N-terminal section; belongs to the phytochrome family.</text>
</comment>
<dbReference type="PROSITE" id="PS50110">
    <property type="entry name" value="RESPONSE_REGULATORY"/>
    <property type="match status" value="2"/>
</dbReference>
<dbReference type="SMART" id="SM00448">
    <property type="entry name" value="REC"/>
    <property type="match status" value="2"/>
</dbReference>
<dbReference type="InterPro" id="IPR000014">
    <property type="entry name" value="PAS"/>
</dbReference>
<dbReference type="Pfam" id="PF08448">
    <property type="entry name" value="PAS_4"/>
    <property type="match status" value="1"/>
</dbReference>
<keyword evidence="7" id="KW-0902">Two-component regulatory system</keyword>
<dbReference type="AlphaFoldDB" id="A0A6J4JTP8"/>
<dbReference type="PROSITE" id="PS50112">
    <property type="entry name" value="PAS"/>
    <property type="match status" value="1"/>
</dbReference>
<dbReference type="CDD" id="cd00082">
    <property type="entry name" value="HisKA"/>
    <property type="match status" value="1"/>
</dbReference>
<dbReference type="PANTHER" id="PTHR43547">
    <property type="entry name" value="TWO-COMPONENT HISTIDINE KINASE"/>
    <property type="match status" value="1"/>
</dbReference>
<dbReference type="SUPFAM" id="SSF47384">
    <property type="entry name" value="Homodimeric domain of signal transducing histidine kinase"/>
    <property type="match status" value="1"/>
</dbReference>
<evidence type="ECO:0000256" key="7">
    <source>
        <dbReference type="ARBA" id="ARBA00023012"/>
    </source>
</evidence>
<name>A0A6J4JTP8_9CYAN</name>
<evidence type="ECO:0000256" key="2">
    <source>
        <dbReference type="ARBA" id="ARBA00006402"/>
    </source>
</evidence>
<evidence type="ECO:0000259" key="10">
    <source>
        <dbReference type="PROSITE" id="PS50109"/>
    </source>
</evidence>
<keyword evidence="6 13" id="KW-0418">Kinase</keyword>
<evidence type="ECO:0000256" key="6">
    <source>
        <dbReference type="ARBA" id="ARBA00022777"/>
    </source>
</evidence>
<organism evidence="13">
    <name type="scientific">uncultured Coleofasciculus sp</name>
    <dbReference type="NCBI Taxonomy" id="1267456"/>
    <lineage>
        <taxon>Bacteria</taxon>
        <taxon>Bacillati</taxon>
        <taxon>Cyanobacteriota</taxon>
        <taxon>Cyanophyceae</taxon>
        <taxon>Coleofasciculales</taxon>
        <taxon>Coleofasciculaceae</taxon>
        <taxon>Coleofasciculus</taxon>
        <taxon>environmental samples</taxon>
    </lineage>
</organism>
<dbReference type="GO" id="GO:0008168">
    <property type="term" value="F:methyltransferase activity"/>
    <property type="evidence" value="ECO:0007669"/>
    <property type="project" value="UniProtKB-KW"/>
</dbReference>
<dbReference type="InterPro" id="IPR035965">
    <property type="entry name" value="PAS-like_dom_sf"/>
</dbReference>
<dbReference type="SUPFAM" id="SSF52172">
    <property type="entry name" value="CheY-like"/>
    <property type="match status" value="2"/>
</dbReference>
<keyword evidence="4 9" id="KW-0597">Phosphoprotein</keyword>
<feature type="domain" description="Response regulatory" evidence="11">
    <location>
        <begin position="8"/>
        <end position="125"/>
    </location>
</feature>
<evidence type="ECO:0000256" key="9">
    <source>
        <dbReference type="PROSITE-ProRule" id="PRU00169"/>
    </source>
</evidence>
<sequence>MPESPQTTILHVDDNETNRYIVTRMLRNAGYAALEAATGTEALQVAIAKSPDLIILDVQLPDLNGFEVCGQLKANPITASIPILHLSASFVAGKDKAQGLDSGADGYLAQPVEAIELIATVRALLRMRKAEESALSLATEWQTTFDAMNDGVFLLNSQGRVLRCNMAMSQFLNKPYAEIIGYQHQDLLLPILGMTESSFLQVQKTQGRESLEVHIKGQWYAVTVDPMYDQQQAFSGAVYTVADITKRRRAEQSVRFLSEASAVLSTSLDYKITLNNLAQLVVPAIADLCFFDVIGADERLQRVAWQHGDPAHQQEFERVQTYVPPHTAQNHPLIALLATGESCFVPHVTDEWLQAVAFSSEHLEFMQGIQYRSLLMVPLIANDKTLGALTLGMTTSSGRYYNLADLALAEDLARRAALALTNARLYRESQETNRMKDEFLATLSHELRSPLNSMLGWAKLLNTRKFDEATTKRAIEIIERNARAQAQLVEDLLDVSRIIQGKFRLDVRPVTLLNVVESALEAVRPAADAKEIRLQAVLDPAAGSIAGDSNRLQQVFWNLLSNAIKFTPKGGRVHVRLERVNSHIEIIFADSGQGIEPEFVPYVFERFRQGDSSITRSFNGLGLGLAIVRHLVELHGGTVHVDSLGKGQGATFTVKLPLIPILVEVNAPERVHPTLGQGISFDNPPSLKGVRVLVVDDERDSRDFIAMVLEECGAVVTTAGSVSEAFATLEKSSLDVLVSDIGMPVEDGYSLIRRIRAQEQGDRGIPAVALTAYARVEDRTRAICEGFQMHLPKPVEPTELATVVASLASRIRQV</sequence>
<dbReference type="CDD" id="cd00130">
    <property type="entry name" value="PAS"/>
    <property type="match status" value="1"/>
</dbReference>
<keyword evidence="5 13" id="KW-0808">Transferase</keyword>
<dbReference type="PANTHER" id="PTHR43547:SF2">
    <property type="entry name" value="HYBRID SIGNAL TRANSDUCTION HISTIDINE KINASE C"/>
    <property type="match status" value="1"/>
</dbReference>
<evidence type="ECO:0000259" key="12">
    <source>
        <dbReference type="PROSITE" id="PS50112"/>
    </source>
</evidence>
<dbReference type="FunFam" id="3.30.450.40:FF:000035">
    <property type="entry name" value="PAS sensor protein"/>
    <property type="match status" value="1"/>
</dbReference>
<evidence type="ECO:0000259" key="11">
    <source>
        <dbReference type="PROSITE" id="PS50110"/>
    </source>
</evidence>
<dbReference type="Pfam" id="PF00512">
    <property type="entry name" value="HisKA"/>
    <property type="match status" value="1"/>
</dbReference>
<dbReference type="SMART" id="SM00387">
    <property type="entry name" value="HATPase_c"/>
    <property type="match status" value="1"/>
</dbReference>
<gene>
    <name evidence="13" type="ORF">AVDCRST_MAG92-3992</name>
</gene>
<dbReference type="InterPro" id="IPR003018">
    <property type="entry name" value="GAF"/>
</dbReference>
<evidence type="ECO:0000313" key="13">
    <source>
        <dbReference type="EMBL" id="CAA9286981.1"/>
    </source>
</evidence>
<dbReference type="GO" id="GO:0032259">
    <property type="term" value="P:methylation"/>
    <property type="evidence" value="ECO:0007669"/>
    <property type="project" value="UniProtKB-KW"/>
</dbReference>
<keyword evidence="13" id="KW-0489">Methyltransferase</keyword>
<dbReference type="SMART" id="SM00065">
    <property type="entry name" value="GAF"/>
    <property type="match status" value="1"/>
</dbReference>
<evidence type="ECO:0000256" key="3">
    <source>
        <dbReference type="ARBA" id="ARBA00012438"/>
    </source>
</evidence>
<dbReference type="GO" id="GO:0000155">
    <property type="term" value="F:phosphorelay sensor kinase activity"/>
    <property type="evidence" value="ECO:0007669"/>
    <property type="project" value="InterPro"/>
</dbReference>
<accession>A0A6J4JTP8</accession>
<comment type="catalytic activity">
    <reaction evidence="1">
        <text>ATP + protein L-histidine = ADP + protein N-phospho-L-histidine.</text>
        <dbReference type="EC" id="2.7.13.3"/>
    </reaction>
</comment>
<dbReference type="SUPFAM" id="SSF55785">
    <property type="entry name" value="PYP-like sensor domain (PAS domain)"/>
    <property type="match status" value="1"/>
</dbReference>
<dbReference type="InterPro" id="IPR003661">
    <property type="entry name" value="HisK_dim/P_dom"/>
</dbReference>
<dbReference type="SUPFAM" id="SSF55874">
    <property type="entry name" value="ATPase domain of HSP90 chaperone/DNA topoisomerase II/histidine kinase"/>
    <property type="match status" value="1"/>
</dbReference>
<dbReference type="CDD" id="cd17580">
    <property type="entry name" value="REC_2_DhkD-like"/>
    <property type="match status" value="1"/>
</dbReference>
<dbReference type="InterPro" id="IPR036890">
    <property type="entry name" value="HATPase_C_sf"/>
</dbReference>
<dbReference type="InterPro" id="IPR005467">
    <property type="entry name" value="His_kinase_dom"/>
</dbReference>
<dbReference type="InterPro" id="IPR036097">
    <property type="entry name" value="HisK_dim/P_sf"/>
</dbReference>
<dbReference type="SMART" id="SM00388">
    <property type="entry name" value="HisKA"/>
    <property type="match status" value="1"/>
</dbReference>
<dbReference type="InterPro" id="IPR004358">
    <property type="entry name" value="Sig_transdc_His_kin-like_C"/>
</dbReference>
<proteinExistence type="inferred from homology"/>
<dbReference type="Pfam" id="PF00072">
    <property type="entry name" value="Response_reg"/>
    <property type="match status" value="2"/>
</dbReference>
<feature type="domain" description="PAS" evidence="12">
    <location>
        <begin position="137"/>
        <end position="190"/>
    </location>
</feature>
<dbReference type="Pfam" id="PF01590">
    <property type="entry name" value="GAF"/>
    <property type="match status" value="1"/>
</dbReference>
<dbReference type="InterPro" id="IPR011006">
    <property type="entry name" value="CheY-like_superfamily"/>
</dbReference>
<dbReference type="EC" id="2.7.13.3" evidence="3"/>
<feature type="domain" description="Response regulatory" evidence="11">
    <location>
        <begin position="691"/>
        <end position="808"/>
    </location>
</feature>
<dbReference type="PRINTS" id="PR00344">
    <property type="entry name" value="BCTRLSENSOR"/>
</dbReference>
<protein>
    <recommendedName>
        <fullName evidence="8">Circadian input-output histidine kinase CikA</fullName>
        <ecNumber evidence="3">2.7.13.3</ecNumber>
    </recommendedName>
</protein>
<evidence type="ECO:0000256" key="5">
    <source>
        <dbReference type="ARBA" id="ARBA00022679"/>
    </source>
</evidence>
<evidence type="ECO:0000256" key="1">
    <source>
        <dbReference type="ARBA" id="ARBA00000085"/>
    </source>
</evidence>
<reference evidence="13" key="1">
    <citation type="submission" date="2020-02" db="EMBL/GenBank/DDBJ databases">
        <authorList>
            <person name="Meier V. D."/>
        </authorList>
    </citation>
    <scope>NUCLEOTIDE SEQUENCE</scope>
    <source>
        <strain evidence="13">AVDCRST_MAG92</strain>
    </source>
</reference>
<dbReference type="CDD" id="cd16922">
    <property type="entry name" value="HATPase_EvgS-ArcB-TorS-like"/>
    <property type="match status" value="1"/>
</dbReference>
<evidence type="ECO:0000256" key="4">
    <source>
        <dbReference type="ARBA" id="ARBA00022553"/>
    </source>
</evidence>
<evidence type="ECO:0000256" key="8">
    <source>
        <dbReference type="ARBA" id="ARBA00074306"/>
    </source>
</evidence>
<dbReference type="Gene3D" id="3.30.450.20">
    <property type="entry name" value="PAS domain"/>
    <property type="match status" value="1"/>
</dbReference>
<dbReference type="InterPro" id="IPR003594">
    <property type="entry name" value="HATPase_dom"/>
</dbReference>
<feature type="domain" description="Histidine kinase" evidence="10">
    <location>
        <begin position="442"/>
        <end position="660"/>
    </location>
</feature>
<dbReference type="InterPro" id="IPR029016">
    <property type="entry name" value="GAF-like_dom_sf"/>
</dbReference>
<dbReference type="Gene3D" id="3.30.450.40">
    <property type="match status" value="1"/>
</dbReference>
<dbReference type="Gene3D" id="3.30.565.10">
    <property type="entry name" value="Histidine kinase-like ATPase, C-terminal domain"/>
    <property type="match status" value="1"/>
</dbReference>
<dbReference type="Gene3D" id="1.10.287.130">
    <property type="match status" value="1"/>
</dbReference>